<comment type="caution">
    <text evidence="2">The sequence shown here is derived from an EMBL/GenBank/DDBJ whole genome shotgun (WGS) entry which is preliminary data.</text>
</comment>
<dbReference type="Pfam" id="PF05974">
    <property type="entry name" value="DUF892"/>
    <property type="match status" value="1"/>
</dbReference>
<gene>
    <name evidence="2" type="ORF">JF922_02310</name>
</gene>
<organism evidence="2 3">
    <name type="scientific">Candidatus Nephthysia bennettiae</name>
    <dbReference type="NCBI Taxonomy" id="3127016"/>
    <lineage>
        <taxon>Bacteria</taxon>
        <taxon>Bacillati</taxon>
        <taxon>Candidatus Dormiibacterota</taxon>
        <taxon>Candidatus Dormibacteria</taxon>
        <taxon>Candidatus Dormibacterales</taxon>
        <taxon>Candidatus Dormibacteraceae</taxon>
        <taxon>Candidatus Nephthysia</taxon>
    </lineage>
</organism>
<dbReference type="PANTHER" id="PTHR30565">
    <property type="entry name" value="PROTEIN YCIF"/>
    <property type="match status" value="1"/>
</dbReference>
<dbReference type="AlphaFoldDB" id="A0A934JXT6"/>
<keyword evidence="3" id="KW-1185">Reference proteome</keyword>
<dbReference type="SUPFAM" id="SSF47240">
    <property type="entry name" value="Ferritin-like"/>
    <property type="match status" value="1"/>
</dbReference>
<dbReference type="InterPro" id="IPR012347">
    <property type="entry name" value="Ferritin-like"/>
</dbReference>
<evidence type="ECO:0000256" key="1">
    <source>
        <dbReference type="SAM" id="Coils"/>
    </source>
</evidence>
<name>A0A934JXT6_9BACT</name>
<dbReference type="PANTHER" id="PTHR30565:SF9">
    <property type="entry name" value="PROTEIN YCIF"/>
    <property type="match status" value="1"/>
</dbReference>
<dbReference type="InterPro" id="IPR010287">
    <property type="entry name" value="DUF892_YciF-like"/>
</dbReference>
<dbReference type="Proteomes" id="UP000612893">
    <property type="component" value="Unassembled WGS sequence"/>
</dbReference>
<accession>A0A934JXT6</accession>
<dbReference type="EMBL" id="JAEKNR010000028">
    <property type="protein sequence ID" value="MBJ7596907.1"/>
    <property type="molecule type" value="Genomic_DNA"/>
</dbReference>
<evidence type="ECO:0000313" key="2">
    <source>
        <dbReference type="EMBL" id="MBJ7596907.1"/>
    </source>
</evidence>
<dbReference type="InterPro" id="IPR047114">
    <property type="entry name" value="YciF"/>
</dbReference>
<dbReference type="Gene3D" id="1.20.1260.10">
    <property type="match status" value="1"/>
</dbReference>
<proteinExistence type="predicted"/>
<keyword evidence="1" id="KW-0175">Coiled coil</keyword>
<evidence type="ECO:0000313" key="3">
    <source>
        <dbReference type="Proteomes" id="UP000612893"/>
    </source>
</evidence>
<feature type="coiled-coil region" evidence="1">
    <location>
        <begin position="41"/>
        <end position="68"/>
    </location>
</feature>
<dbReference type="InterPro" id="IPR009078">
    <property type="entry name" value="Ferritin-like_SF"/>
</dbReference>
<sequence length="109" mass="12626">MPMKTTHEKFVHELADLYDAEHQFLQGQHHMHAQARDPKLKAMIHEHIAESEQQIKNLEQVFDALGEKHKRQPCDGARGILSEGRKAMEEAVEPALRDTVRDHRQRCQG</sequence>
<protein>
    <submittedName>
        <fullName evidence="2">Ferritin-like domain-containing protein</fullName>
    </submittedName>
</protein>
<reference evidence="2" key="1">
    <citation type="submission" date="2020-10" db="EMBL/GenBank/DDBJ databases">
        <title>Ca. Dormibacterota MAGs.</title>
        <authorList>
            <person name="Montgomery K."/>
        </authorList>
    </citation>
    <scope>NUCLEOTIDE SEQUENCE [LARGE SCALE GENOMIC DNA]</scope>
    <source>
        <strain evidence="2">SC8812_S17_10</strain>
    </source>
</reference>
<dbReference type="RefSeq" id="WP_338198737.1">
    <property type="nucleotide sequence ID" value="NZ_JAEKNR010000028.1"/>
</dbReference>